<sequence>MASSKTSLKRVAQPSKRSTRTKPSNQTPPDDLIPGLLNDLVMDKIASWRGFLNLKDLVRLSWTSRSFYEAMGQVYWKHVLETDPKFAPMHRVKAFGKLQPLARLARVLNRRTCVHCEDIQMQDIRPLRPHVDALRVCATCAALPIHTEIKYKVAMRRFGLTRDQLATIPSRKEMVMKGYYRLFKLHDVEALAAKQNAADQK</sequence>
<name>A0A485KKV6_9STRA</name>
<reference evidence="2" key="2">
    <citation type="submission" date="2019-06" db="EMBL/GenBank/DDBJ databases">
        <title>Genomics analysis of Aphanomyces spp. identifies a new class of oomycete effector associated with host adaptation.</title>
        <authorList>
            <person name="Gaulin E."/>
        </authorList>
    </citation>
    <scope>NUCLEOTIDE SEQUENCE</scope>
    <source>
        <strain evidence="2">CBS 578.67</strain>
    </source>
</reference>
<keyword evidence="4" id="KW-1185">Reference proteome</keyword>
<feature type="region of interest" description="Disordered" evidence="1">
    <location>
        <begin position="1"/>
        <end position="32"/>
    </location>
</feature>
<evidence type="ECO:0000313" key="2">
    <source>
        <dbReference type="EMBL" id="KAF0700864.1"/>
    </source>
</evidence>
<reference evidence="3 4" key="1">
    <citation type="submission" date="2019-03" db="EMBL/GenBank/DDBJ databases">
        <authorList>
            <person name="Gaulin E."/>
            <person name="Dumas B."/>
        </authorList>
    </citation>
    <scope>NUCLEOTIDE SEQUENCE [LARGE SCALE GENOMIC DNA]</scope>
    <source>
        <strain evidence="3">CBS 568.67</strain>
    </source>
</reference>
<dbReference type="AlphaFoldDB" id="A0A485KKV6"/>
<dbReference type="EMBL" id="CAADRA010005130">
    <property type="protein sequence ID" value="VFT85502.1"/>
    <property type="molecule type" value="Genomic_DNA"/>
</dbReference>
<evidence type="ECO:0000256" key="1">
    <source>
        <dbReference type="SAM" id="MobiDB-lite"/>
    </source>
</evidence>
<evidence type="ECO:0000313" key="4">
    <source>
        <dbReference type="Proteomes" id="UP000332933"/>
    </source>
</evidence>
<protein>
    <submittedName>
        <fullName evidence="3">Aste57867_8616 protein</fullName>
    </submittedName>
</protein>
<organism evidence="3 4">
    <name type="scientific">Aphanomyces stellatus</name>
    <dbReference type="NCBI Taxonomy" id="120398"/>
    <lineage>
        <taxon>Eukaryota</taxon>
        <taxon>Sar</taxon>
        <taxon>Stramenopiles</taxon>
        <taxon>Oomycota</taxon>
        <taxon>Saprolegniomycetes</taxon>
        <taxon>Saprolegniales</taxon>
        <taxon>Verrucalvaceae</taxon>
        <taxon>Aphanomyces</taxon>
    </lineage>
</organism>
<proteinExistence type="predicted"/>
<accession>A0A485KKV6</accession>
<dbReference type="Proteomes" id="UP000332933">
    <property type="component" value="Unassembled WGS sequence"/>
</dbReference>
<gene>
    <name evidence="3" type="primary">Aste57867_8616</name>
    <name evidence="2" type="ORF">As57867_008582</name>
    <name evidence="3" type="ORF">ASTE57867_8616</name>
</gene>
<dbReference type="OrthoDB" id="62143at2759"/>
<dbReference type="EMBL" id="VJMH01005109">
    <property type="protein sequence ID" value="KAF0700864.1"/>
    <property type="molecule type" value="Genomic_DNA"/>
</dbReference>
<evidence type="ECO:0000313" key="3">
    <source>
        <dbReference type="EMBL" id="VFT85502.1"/>
    </source>
</evidence>